<dbReference type="InterPro" id="IPR049177">
    <property type="entry name" value="MgtC_SapB_SrpB_YhiD_N"/>
</dbReference>
<accession>A0A3T0D4B5</accession>
<dbReference type="AlphaFoldDB" id="A0A3T0D4B5"/>
<protein>
    <submittedName>
        <fullName evidence="9">MgtC/SapB family protein</fullName>
    </submittedName>
</protein>
<dbReference type="Pfam" id="PF02308">
    <property type="entry name" value="MgtC"/>
    <property type="match status" value="1"/>
</dbReference>
<keyword evidence="6 7" id="KW-0472">Membrane</keyword>
<evidence type="ECO:0000313" key="9">
    <source>
        <dbReference type="EMBL" id="AZT89872.1"/>
    </source>
</evidence>
<dbReference type="Proteomes" id="UP000282930">
    <property type="component" value="Chromosome"/>
</dbReference>
<keyword evidence="3" id="KW-1003">Cell membrane</keyword>
<dbReference type="KEGG" id="ccha:ELD05_03910"/>
<dbReference type="PRINTS" id="PR01837">
    <property type="entry name" value="MGTCSAPBPROT"/>
</dbReference>
<evidence type="ECO:0000259" key="8">
    <source>
        <dbReference type="Pfam" id="PF02308"/>
    </source>
</evidence>
<name>A0A3T0D4B5_9FIRM</name>
<dbReference type="InterPro" id="IPR003416">
    <property type="entry name" value="MgtC/SapB/SrpB/YhiD_fam"/>
</dbReference>
<proteinExistence type="inferred from homology"/>
<dbReference type="EMBL" id="CP034791">
    <property type="protein sequence ID" value="AZT89872.1"/>
    <property type="molecule type" value="Genomic_DNA"/>
</dbReference>
<evidence type="ECO:0000256" key="4">
    <source>
        <dbReference type="ARBA" id="ARBA00022692"/>
    </source>
</evidence>
<dbReference type="GO" id="GO:0005886">
    <property type="term" value="C:plasma membrane"/>
    <property type="evidence" value="ECO:0007669"/>
    <property type="project" value="UniProtKB-SubCell"/>
</dbReference>
<dbReference type="PANTHER" id="PTHR33778">
    <property type="entry name" value="PROTEIN MGTC"/>
    <property type="match status" value="1"/>
</dbReference>
<feature type="transmembrane region" description="Helical" evidence="7">
    <location>
        <begin position="117"/>
        <end position="134"/>
    </location>
</feature>
<evidence type="ECO:0000256" key="3">
    <source>
        <dbReference type="ARBA" id="ARBA00022475"/>
    </source>
</evidence>
<evidence type="ECO:0000256" key="6">
    <source>
        <dbReference type="ARBA" id="ARBA00023136"/>
    </source>
</evidence>
<keyword evidence="5 7" id="KW-1133">Transmembrane helix</keyword>
<comment type="subcellular location">
    <subcellularLocation>
        <location evidence="1">Cell membrane</location>
        <topology evidence="1">Multi-pass membrane protein</topology>
    </subcellularLocation>
</comment>
<feature type="transmembrane region" description="Helical" evidence="7">
    <location>
        <begin position="34"/>
        <end position="52"/>
    </location>
</feature>
<evidence type="ECO:0000256" key="5">
    <source>
        <dbReference type="ARBA" id="ARBA00022989"/>
    </source>
</evidence>
<gene>
    <name evidence="9" type="ORF">ELD05_03910</name>
</gene>
<keyword evidence="4 7" id="KW-0812">Transmembrane</keyword>
<reference evidence="9 10" key="1">
    <citation type="submission" date="2018-12" db="EMBL/GenBank/DDBJ databases">
        <title>Genome sequence from the cellulolytic species, Caldicellulosiruptor changbaiensis.</title>
        <authorList>
            <person name="Blumer-Schuette S.E."/>
            <person name="Mendoza C."/>
        </authorList>
    </citation>
    <scope>NUCLEOTIDE SEQUENCE [LARGE SCALE GENOMIC DNA]</scope>
    <source>
        <strain evidence="9 10">CBS-Z</strain>
    </source>
</reference>
<organism evidence="9 10">
    <name type="scientific">Caldicellulosiruptor changbaiensis</name>
    <dbReference type="NCBI Taxonomy" id="1222016"/>
    <lineage>
        <taxon>Bacteria</taxon>
        <taxon>Bacillati</taxon>
        <taxon>Bacillota</taxon>
        <taxon>Bacillota incertae sedis</taxon>
        <taxon>Caldicellulosiruptorales</taxon>
        <taxon>Caldicellulosiruptoraceae</taxon>
        <taxon>Caldicellulosiruptor</taxon>
    </lineage>
</organism>
<sequence>MLEDVLKIIFAILAGGLIGIERENVHRPAGFRTHILVCVGSTLVMMTSQYIFNVYYKGHANIDVARLGAQVISGIGFLGAGTIIKDGATVKGLTTAATLWAVACIGLAIGIGYYKGAFLATAAVYLTLILLKKFEVRFVSKGILRTIIVEGHNLRSSIQKIDSILTSHSVTIKDIKFMHEESEKVFYKALVLPDSNINQLITDLYLVEGVSRVTFE</sequence>
<evidence type="ECO:0000313" key="10">
    <source>
        <dbReference type="Proteomes" id="UP000282930"/>
    </source>
</evidence>
<comment type="similarity">
    <text evidence="2">Belongs to the MgtC/SapB family.</text>
</comment>
<evidence type="ECO:0000256" key="7">
    <source>
        <dbReference type="SAM" id="Phobius"/>
    </source>
</evidence>
<evidence type="ECO:0000256" key="2">
    <source>
        <dbReference type="ARBA" id="ARBA00009298"/>
    </source>
</evidence>
<feature type="transmembrane region" description="Helical" evidence="7">
    <location>
        <begin position="64"/>
        <end position="84"/>
    </location>
</feature>
<dbReference type="PANTHER" id="PTHR33778:SF1">
    <property type="entry name" value="MAGNESIUM TRANSPORTER YHID-RELATED"/>
    <property type="match status" value="1"/>
</dbReference>
<dbReference type="RefSeq" id="WP_127351444.1">
    <property type="nucleotide sequence ID" value="NZ_CP034791.1"/>
</dbReference>
<keyword evidence="10" id="KW-1185">Reference proteome</keyword>
<evidence type="ECO:0000256" key="1">
    <source>
        <dbReference type="ARBA" id="ARBA00004651"/>
    </source>
</evidence>
<feature type="domain" description="MgtC/SapB/SrpB/YhiD N-terminal" evidence="8">
    <location>
        <begin position="9"/>
        <end position="135"/>
    </location>
</feature>